<feature type="transmembrane region" description="Helical" evidence="1">
    <location>
        <begin position="12"/>
        <end position="30"/>
    </location>
</feature>
<gene>
    <name evidence="2" type="ORF">KY5_0311</name>
</gene>
<dbReference type="EMBL" id="CP022685">
    <property type="protein sequence ID" value="ATL25329.1"/>
    <property type="molecule type" value="Genomic_DNA"/>
</dbReference>
<keyword evidence="3" id="KW-1185">Reference proteome</keyword>
<dbReference type="Pfam" id="PF11292">
    <property type="entry name" value="DUF3093"/>
    <property type="match status" value="1"/>
</dbReference>
<dbReference type="InterPro" id="IPR021443">
    <property type="entry name" value="DUF3093"/>
</dbReference>
<feature type="transmembrane region" description="Helical" evidence="1">
    <location>
        <begin position="36"/>
        <end position="54"/>
    </location>
</feature>
<dbReference type="RefSeq" id="WP_098240458.1">
    <property type="nucleotide sequence ID" value="NZ_CP022685.1"/>
</dbReference>
<evidence type="ECO:0000256" key="1">
    <source>
        <dbReference type="SAM" id="Phobius"/>
    </source>
</evidence>
<evidence type="ECO:0000313" key="2">
    <source>
        <dbReference type="EMBL" id="ATL25329.1"/>
    </source>
</evidence>
<accession>A0A291Q0R3</accession>
<proteinExistence type="predicted"/>
<keyword evidence="1 2" id="KW-0812">Transmembrane</keyword>
<sequence length="147" mass="15786">MHIYEERLSVPRSWWALVVLGGVGLGLGAFPFGVFAAVTAATAGIAVAAAIVHAHGSVRILVTPGSLVVGGRKIPIEALGATEILDEREAFEWRTVRANPYALLLLRSYVPTALRIELRDAYGGAPYVYLSTRRPMNLATILAFTRG</sequence>
<organism evidence="2 3">
    <name type="scientific">Streptomyces formicae</name>
    <dbReference type="NCBI Taxonomy" id="1616117"/>
    <lineage>
        <taxon>Bacteria</taxon>
        <taxon>Bacillati</taxon>
        <taxon>Actinomycetota</taxon>
        <taxon>Actinomycetes</taxon>
        <taxon>Kitasatosporales</taxon>
        <taxon>Streptomycetaceae</taxon>
        <taxon>Streptomyces</taxon>
    </lineage>
</organism>
<protein>
    <submittedName>
        <fullName evidence="2">Putative conserved alanine rich transmembrane protein</fullName>
    </submittedName>
</protein>
<keyword evidence="1" id="KW-1133">Transmembrane helix</keyword>
<dbReference type="AlphaFoldDB" id="A0A291Q0R3"/>
<dbReference type="KEGG" id="sfk:KY5_0311"/>
<reference evidence="2 3" key="1">
    <citation type="submission" date="2017-08" db="EMBL/GenBank/DDBJ databases">
        <title>Complete Genome Sequence of Streptomyces formicae KY5, the formicamycin producer.</title>
        <authorList>
            <person name="Holmes N.A."/>
            <person name="Devine R."/>
            <person name="Qin Z."/>
            <person name="Seipke R.F."/>
            <person name="Wilkinson B."/>
            <person name="Hutchings M.I."/>
        </authorList>
    </citation>
    <scope>NUCLEOTIDE SEQUENCE [LARGE SCALE GENOMIC DNA]</scope>
    <source>
        <strain evidence="2 3">KY5</strain>
    </source>
</reference>
<keyword evidence="1" id="KW-0472">Membrane</keyword>
<dbReference type="Proteomes" id="UP000221011">
    <property type="component" value="Chromosome"/>
</dbReference>
<evidence type="ECO:0000313" key="3">
    <source>
        <dbReference type="Proteomes" id="UP000221011"/>
    </source>
</evidence>
<name>A0A291Q0R3_9ACTN</name>